<proteinExistence type="predicted"/>
<feature type="compositionally biased region" description="Low complexity" evidence="7">
    <location>
        <begin position="64"/>
        <end position="83"/>
    </location>
</feature>
<feature type="transmembrane region" description="Helical" evidence="8">
    <location>
        <begin position="647"/>
        <end position="664"/>
    </location>
</feature>
<evidence type="ECO:0000256" key="6">
    <source>
        <dbReference type="ARBA" id="ARBA00023136"/>
    </source>
</evidence>
<dbReference type="EMBL" id="OC915385">
    <property type="protein sequence ID" value="CAD7640203.1"/>
    <property type="molecule type" value="Genomic_DNA"/>
</dbReference>
<dbReference type="SUPFAM" id="SSF81340">
    <property type="entry name" value="Clc chloride channel"/>
    <property type="match status" value="1"/>
</dbReference>
<dbReference type="EMBL" id="CAJPVJ010000560">
    <property type="protein sequence ID" value="CAG2162849.1"/>
    <property type="molecule type" value="Genomic_DNA"/>
</dbReference>
<dbReference type="InterPro" id="IPR014743">
    <property type="entry name" value="Cl-channel_core"/>
</dbReference>
<dbReference type="OrthoDB" id="428525at2759"/>
<keyword evidence="2 8" id="KW-0812">Transmembrane</keyword>
<keyword evidence="5" id="KW-0129">CBS domain</keyword>
<comment type="subcellular location">
    <subcellularLocation>
        <location evidence="1">Membrane</location>
        <topology evidence="1">Multi-pass membrane protein</topology>
    </subcellularLocation>
</comment>
<evidence type="ECO:0000313" key="9">
    <source>
        <dbReference type="EMBL" id="CAD7640203.1"/>
    </source>
</evidence>
<name>A0A7R9LGY6_9ACAR</name>
<dbReference type="GO" id="GO:0005765">
    <property type="term" value="C:lysosomal membrane"/>
    <property type="evidence" value="ECO:0007669"/>
    <property type="project" value="TreeGrafter"/>
</dbReference>
<feature type="compositionally biased region" description="Polar residues" evidence="7">
    <location>
        <begin position="48"/>
        <end position="63"/>
    </location>
</feature>
<feature type="transmembrane region" description="Helical" evidence="8">
    <location>
        <begin position="357"/>
        <end position="380"/>
    </location>
</feature>
<feature type="transmembrane region" description="Helical" evidence="8">
    <location>
        <begin position="483"/>
        <end position="504"/>
    </location>
</feature>
<evidence type="ECO:0000256" key="5">
    <source>
        <dbReference type="ARBA" id="ARBA00023122"/>
    </source>
</evidence>
<feature type="transmembrane region" description="Helical" evidence="8">
    <location>
        <begin position="296"/>
        <end position="312"/>
    </location>
</feature>
<reference evidence="9" key="1">
    <citation type="submission" date="2020-11" db="EMBL/GenBank/DDBJ databases">
        <authorList>
            <person name="Tran Van P."/>
        </authorList>
    </citation>
    <scope>NUCLEOTIDE SEQUENCE</scope>
</reference>
<feature type="compositionally biased region" description="Low complexity" evidence="7">
    <location>
        <begin position="1"/>
        <end position="14"/>
    </location>
</feature>
<dbReference type="PRINTS" id="PR00762">
    <property type="entry name" value="CLCHANNEL"/>
</dbReference>
<dbReference type="SUPFAM" id="SSF54631">
    <property type="entry name" value="CBS-domain pair"/>
    <property type="match status" value="1"/>
</dbReference>
<dbReference type="PANTHER" id="PTHR11689:SF136">
    <property type="entry name" value="H(+)_CL(-) EXCHANGE TRANSPORTER 7"/>
    <property type="match status" value="1"/>
</dbReference>
<feature type="transmembrane region" description="Helical" evidence="8">
    <location>
        <begin position="265"/>
        <end position="284"/>
    </location>
</feature>
<gene>
    <name evidence="9" type="ORF">ONB1V03_LOCUS2437</name>
</gene>
<evidence type="ECO:0000256" key="7">
    <source>
        <dbReference type="SAM" id="MobiDB-lite"/>
    </source>
</evidence>
<dbReference type="Pfam" id="PF00654">
    <property type="entry name" value="Voltage_CLC"/>
    <property type="match status" value="1"/>
</dbReference>
<evidence type="ECO:0008006" key="11">
    <source>
        <dbReference type="Google" id="ProtNLM"/>
    </source>
</evidence>
<dbReference type="CDD" id="cd03685">
    <property type="entry name" value="ClC_6_like"/>
    <property type="match status" value="1"/>
</dbReference>
<protein>
    <recommendedName>
        <fullName evidence="11">Chloride channel protein</fullName>
    </recommendedName>
</protein>
<evidence type="ECO:0000256" key="1">
    <source>
        <dbReference type="ARBA" id="ARBA00004141"/>
    </source>
</evidence>
<dbReference type="InterPro" id="IPR046342">
    <property type="entry name" value="CBS_dom_sf"/>
</dbReference>
<dbReference type="PANTHER" id="PTHR11689">
    <property type="entry name" value="CHLORIDE CHANNEL PROTEIN CLC FAMILY MEMBER"/>
    <property type="match status" value="1"/>
</dbReference>
<feature type="transmembrane region" description="Helical" evidence="8">
    <location>
        <begin position="444"/>
        <end position="463"/>
    </location>
</feature>
<evidence type="ECO:0000256" key="3">
    <source>
        <dbReference type="ARBA" id="ARBA00022737"/>
    </source>
</evidence>
<keyword evidence="3" id="KW-0677">Repeat</keyword>
<dbReference type="GO" id="GO:0015108">
    <property type="term" value="F:chloride transmembrane transporter activity"/>
    <property type="evidence" value="ECO:0007669"/>
    <property type="project" value="InterPro"/>
</dbReference>
<dbReference type="Proteomes" id="UP000728032">
    <property type="component" value="Unassembled WGS sequence"/>
</dbReference>
<keyword evidence="4 8" id="KW-1133">Transmembrane helix</keyword>
<feature type="transmembrane region" description="Helical" evidence="8">
    <location>
        <begin position="392"/>
        <end position="411"/>
    </location>
</feature>
<evidence type="ECO:0000256" key="4">
    <source>
        <dbReference type="ARBA" id="ARBA00022989"/>
    </source>
</evidence>
<evidence type="ECO:0000256" key="2">
    <source>
        <dbReference type="ARBA" id="ARBA00022692"/>
    </source>
</evidence>
<feature type="transmembrane region" description="Helical" evidence="8">
    <location>
        <begin position="190"/>
        <end position="218"/>
    </location>
</feature>
<keyword evidence="6 8" id="KW-0472">Membrane</keyword>
<evidence type="ECO:0000313" key="10">
    <source>
        <dbReference type="Proteomes" id="UP000728032"/>
    </source>
</evidence>
<organism evidence="9">
    <name type="scientific">Oppiella nova</name>
    <dbReference type="NCBI Taxonomy" id="334625"/>
    <lineage>
        <taxon>Eukaryota</taxon>
        <taxon>Metazoa</taxon>
        <taxon>Ecdysozoa</taxon>
        <taxon>Arthropoda</taxon>
        <taxon>Chelicerata</taxon>
        <taxon>Arachnida</taxon>
        <taxon>Acari</taxon>
        <taxon>Acariformes</taxon>
        <taxon>Sarcoptiformes</taxon>
        <taxon>Oribatida</taxon>
        <taxon>Brachypylina</taxon>
        <taxon>Oppioidea</taxon>
        <taxon>Oppiidae</taxon>
        <taxon>Oppiella</taxon>
    </lineage>
</organism>
<feature type="transmembrane region" description="Helical" evidence="8">
    <location>
        <begin position="583"/>
        <end position="605"/>
    </location>
</feature>
<dbReference type="InterPro" id="IPR051280">
    <property type="entry name" value="Cl-channel/antiporter"/>
</dbReference>
<dbReference type="InterPro" id="IPR001807">
    <property type="entry name" value="ClC"/>
</dbReference>
<accession>A0A7R9LGY6</accession>
<feature type="transmembrane region" description="Helical" evidence="8">
    <location>
        <begin position="558"/>
        <end position="577"/>
    </location>
</feature>
<feature type="transmembrane region" description="Helical" evidence="8">
    <location>
        <begin position="617"/>
        <end position="641"/>
    </location>
</feature>
<feature type="region of interest" description="Disordered" evidence="7">
    <location>
        <begin position="1"/>
        <end position="124"/>
    </location>
</feature>
<dbReference type="Gene3D" id="1.10.3080.10">
    <property type="entry name" value="Clc chloride channel"/>
    <property type="match status" value="1"/>
</dbReference>
<keyword evidence="10" id="KW-1185">Reference proteome</keyword>
<dbReference type="AlphaFoldDB" id="A0A7R9LGY6"/>
<evidence type="ECO:0000256" key="8">
    <source>
        <dbReference type="SAM" id="Phobius"/>
    </source>
</evidence>
<sequence>MSTIDSTDTSTTDAAIDDHIIRMDSTTGGKPAPKVSKKGPKYRRLSDGSANEGTDTPTSQHMDSPSTSQCSPSGSSTTSMGYTTHRRPVSSIEVDMTDRHMKSFPGNDSLDGNECTRRRLSSTTRAPVGPEASVRFCGDVHCVATPAEVGSLDLLSQKYESLDYDQIENQLFLEERKGQTAYGRVRRTEWLRWITIFFIGLLTALTACVIVAAVEVLSHVKYQLLQGMVDKCSRSDKNYCILIPYGLWLAMNAVPVAVGSMLVTFMAPIAAGSGIPVIKCYLNGIKVPEVVRIKTYVAKLVGVILSVVGGLACGKEGPMIHCGSVIAAGISQGKSTTFRKDFKIMQEFREDREKRDFVSAGAAAGVAAAFGAPVGGVLFSLEEGASFWNQTLTWRIFFCSMVSTFTLNLILSAYHNHPGQLSYAGLLNFGQFTERDFSYNFAELPLYMAMGAFGGLMGAAYNYMNYKLTVFRIRYLHHPVLKVIEAVVVAMATATIGFLMIVYINDCHVTVKENTVEYPIRYRCQEGEYSVMGALWFNTPEASLRNLFHNIEGTWRPASLAVFVVIYYLLSCWTYGLSISSGLFIPALLVGAAWGRLVGIGLTAIFPGQEWVSPGKFALIGAAANLGGIVRMTISLTVILIEATGNLTFGLPIMITLITAKWVGDQFTEGIYDIHIQLSSIPFLNWEPPFGASNIYASEVMSSPVTTFRTTEKVGVIIDTLESQSHNGFPVVDTNTGGCGNDSGLTFSAGMNDMNQSYSIDYGHETTFGRFRGLVLRWQLIVMLKERLFNEYEQDWHSYNLQTFRNAYPRYETIEAVVKGITDEERDYTIDIRPVMNPSAYAVQHTASLTRIFRLFRAIGLRHLHQ</sequence>